<organism evidence="2 3">
    <name type="scientific">Phaeosphaeria nodorum (strain SN15 / ATCC MYA-4574 / FGSC 10173)</name>
    <name type="common">Glume blotch fungus</name>
    <name type="synonym">Parastagonospora nodorum</name>
    <dbReference type="NCBI Taxonomy" id="321614"/>
    <lineage>
        <taxon>Eukaryota</taxon>
        <taxon>Fungi</taxon>
        <taxon>Dikarya</taxon>
        <taxon>Ascomycota</taxon>
        <taxon>Pezizomycotina</taxon>
        <taxon>Dothideomycetes</taxon>
        <taxon>Pleosporomycetidae</taxon>
        <taxon>Pleosporales</taxon>
        <taxon>Pleosporineae</taxon>
        <taxon>Phaeosphaeriaceae</taxon>
        <taxon>Parastagonospora</taxon>
    </lineage>
</organism>
<evidence type="ECO:0000313" key="2">
    <source>
        <dbReference type="EMBL" id="EAT90065.1"/>
    </source>
</evidence>
<dbReference type="KEGG" id="pno:SNOG_01853"/>
<dbReference type="eggNOG" id="ENOG502R1BH">
    <property type="taxonomic scope" value="Eukaryota"/>
</dbReference>
<dbReference type="VEuPathDB" id="FungiDB:JI435_018530"/>
<name>Q0V2B1_PHANO</name>
<dbReference type="Proteomes" id="UP000001055">
    <property type="component" value="Unassembled WGS sequence"/>
</dbReference>
<sequence>MSAILYGAIFAAAANAANITTSIWLPGAANADATFVGSVIEHSGDSTVLSLAFADAAITPDLFRSAPQQVTIGGTTYVAYNVSANDGGASLAPADAFSITIELECRRSSGGISAMPTCTLSTLGAGDMFGDICAGMTSQYYINNFPLIITAGTEKLGASAAATPNAGSVSVTTGSTSLTSASLSILSPSAQQATGGAAPMKTMAPALAGLGAAVGAFFL</sequence>
<dbReference type="HOGENOM" id="CLU_1161756_0_0_1"/>
<dbReference type="GeneID" id="5969328"/>
<feature type="chain" id="PRO_5004178438" description="ML-like domain-containing protein" evidence="1">
    <location>
        <begin position="17"/>
        <end position="219"/>
    </location>
</feature>
<dbReference type="AlphaFoldDB" id="Q0V2B1"/>
<dbReference type="OMA" id="TTSAWMA"/>
<feature type="signal peptide" evidence="1">
    <location>
        <begin position="1"/>
        <end position="16"/>
    </location>
</feature>
<evidence type="ECO:0008006" key="4">
    <source>
        <dbReference type="Google" id="ProtNLM"/>
    </source>
</evidence>
<keyword evidence="1" id="KW-0732">Signal</keyword>
<protein>
    <recommendedName>
        <fullName evidence="4">ML-like domain-containing protein</fullName>
    </recommendedName>
</protein>
<dbReference type="RefSeq" id="XP_001792478.1">
    <property type="nucleotide sequence ID" value="XM_001792426.1"/>
</dbReference>
<dbReference type="InParanoid" id="Q0V2B1"/>
<proteinExistence type="predicted"/>
<gene>
    <name evidence="2" type="ORF">SNOG_01853</name>
</gene>
<dbReference type="EMBL" id="CH445327">
    <property type="protein sequence ID" value="EAT90065.1"/>
    <property type="molecule type" value="Genomic_DNA"/>
</dbReference>
<evidence type="ECO:0000313" key="3">
    <source>
        <dbReference type="Proteomes" id="UP000001055"/>
    </source>
</evidence>
<evidence type="ECO:0000256" key="1">
    <source>
        <dbReference type="SAM" id="SignalP"/>
    </source>
</evidence>
<accession>Q0V2B1</accession>
<reference evidence="3" key="1">
    <citation type="journal article" date="2007" name="Plant Cell">
        <title>Dothideomycete-plant interactions illuminated by genome sequencing and EST analysis of the wheat pathogen Stagonospora nodorum.</title>
        <authorList>
            <person name="Hane J.K."/>
            <person name="Lowe R.G."/>
            <person name="Solomon P.S."/>
            <person name="Tan K.C."/>
            <person name="Schoch C.L."/>
            <person name="Spatafora J.W."/>
            <person name="Crous P.W."/>
            <person name="Kodira C."/>
            <person name="Birren B.W."/>
            <person name="Galagan J.E."/>
            <person name="Torriani S.F."/>
            <person name="McDonald B.A."/>
            <person name="Oliver R.P."/>
        </authorList>
    </citation>
    <scope>NUCLEOTIDE SEQUENCE [LARGE SCALE GENOMIC DNA]</scope>
    <source>
        <strain evidence="3">SN15 / ATCC MYA-4574 / FGSC 10173</strain>
    </source>
</reference>